<dbReference type="InterPro" id="IPR036322">
    <property type="entry name" value="WD40_repeat_dom_sf"/>
</dbReference>
<dbReference type="AlphaFoldDB" id="A0A9P4R651"/>
<dbReference type="EMBL" id="ML996102">
    <property type="protein sequence ID" value="KAF2739817.1"/>
    <property type="molecule type" value="Genomic_DNA"/>
</dbReference>
<evidence type="ECO:0000313" key="2">
    <source>
        <dbReference type="Proteomes" id="UP000799444"/>
    </source>
</evidence>
<comment type="caution">
    <text evidence="1">The sequence shown here is derived from an EMBL/GenBank/DDBJ whole genome shotgun (WGS) entry which is preliminary data.</text>
</comment>
<evidence type="ECO:0000313" key="1">
    <source>
        <dbReference type="EMBL" id="KAF2739817.1"/>
    </source>
</evidence>
<dbReference type="SUPFAM" id="SSF50978">
    <property type="entry name" value="WD40 repeat-like"/>
    <property type="match status" value="1"/>
</dbReference>
<dbReference type="Gene3D" id="2.130.10.10">
    <property type="entry name" value="YVTN repeat-like/Quinoprotein amine dehydrogenase"/>
    <property type="match status" value="1"/>
</dbReference>
<dbReference type="InterPro" id="IPR051150">
    <property type="entry name" value="SWT21/TCAB1_mRNA_Telomere"/>
</dbReference>
<sequence>IHETHLSPDSSCIFTSDYARHLTVYTHTLHPYARLRAPEPIRTFTPHPLFNYLSSPTTLLLTSIKDRPITLHNALWPLSASPPPSPNSVLDITTPLATYPLVNPLTEAFIAPSSLIFNTSGTHFLAGSKNTLSIFDTATPGPPTTTLRTIPSSRNKLKHGGVGYKGEISALALSSSTHMLAAGTRDTRCIGLYDISRSTECVTHFSLHAMLQDGLGGAGITQLRWSACGTYLFAAERCADSVVVYDRRKMGFGVGWCGGRRAETRQRLGFDVWEGEGGTEVWGGGTDGRVRGWRDPWMKEGRVEADRVVEVGEGAVVSALVREGGRGLVVARGVVDVGGGGEGRVWGGEGMGRQRWREWGALDVVDIG</sequence>
<name>A0A9P4R651_9PLEO</name>
<dbReference type="Proteomes" id="UP000799444">
    <property type="component" value="Unassembled WGS sequence"/>
</dbReference>
<dbReference type="OrthoDB" id="239865at2759"/>
<protein>
    <submittedName>
        <fullName evidence="1">Uncharacterized protein</fullName>
    </submittedName>
</protein>
<accession>A0A9P4R651</accession>
<feature type="non-terminal residue" evidence="1">
    <location>
        <position position="1"/>
    </location>
</feature>
<dbReference type="InterPro" id="IPR015943">
    <property type="entry name" value="WD40/YVTN_repeat-like_dom_sf"/>
</dbReference>
<dbReference type="PANTHER" id="PTHR13211">
    <property type="entry name" value="TELOMERASE CAJAL BODY PROTEIN 1"/>
    <property type="match status" value="1"/>
</dbReference>
<reference evidence="1" key="1">
    <citation type="journal article" date="2020" name="Stud. Mycol.">
        <title>101 Dothideomycetes genomes: a test case for predicting lifestyles and emergence of pathogens.</title>
        <authorList>
            <person name="Haridas S."/>
            <person name="Albert R."/>
            <person name="Binder M."/>
            <person name="Bloem J."/>
            <person name="Labutti K."/>
            <person name="Salamov A."/>
            <person name="Andreopoulos B."/>
            <person name="Baker S."/>
            <person name="Barry K."/>
            <person name="Bills G."/>
            <person name="Bluhm B."/>
            <person name="Cannon C."/>
            <person name="Castanera R."/>
            <person name="Culley D."/>
            <person name="Daum C."/>
            <person name="Ezra D."/>
            <person name="Gonzalez J."/>
            <person name="Henrissat B."/>
            <person name="Kuo A."/>
            <person name="Liang C."/>
            <person name="Lipzen A."/>
            <person name="Lutzoni F."/>
            <person name="Magnuson J."/>
            <person name="Mondo S."/>
            <person name="Nolan M."/>
            <person name="Ohm R."/>
            <person name="Pangilinan J."/>
            <person name="Park H.-J."/>
            <person name="Ramirez L."/>
            <person name="Alfaro M."/>
            <person name="Sun H."/>
            <person name="Tritt A."/>
            <person name="Yoshinaga Y."/>
            <person name="Zwiers L.-H."/>
            <person name="Turgeon B."/>
            <person name="Goodwin S."/>
            <person name="Spatafora J."/>
            <person name="Crous P."/>
            <person name="Grigoriev I."/>
        </authorList>
    </citation>
    <scope>NUCLEOTIDE SEQUENCE</scope>
    <source>
        <strain evidence="1">CBS 125425</strain>
    </source>
</reference>
<proteinExistence type="predicted"/>
<dbReference type="PANTHER" id="PTHR13211:SF0">
    <property type="entry name" value="TELOMERASE CAJAL BODY PROTEIN 1"/>
    <property type="match status" value="1"/>
</dbReference>
<keyword evidence="2" id="KW-1185">Reference proteome</keyword>
<gene>
    <name evidence="1" type="ORF">EJ04DRAFT_420116</name>
</gene>
<organism evidence="1 2">
    <name type="scientific">Polyplosphaeria fusca</name>
    <dbReference type="NCBI Taxonomy" id="682080"/>
    <lineage>
        <taxon>Eukaryota</taxon>
        <taxon>Fungi</taxon>
        <taxon>Dikarya</taxon>
        <taxon>Ascomycota</taxon>
        <taxon>Pezizomycotina</taxon>
        <taxon>Dothideomycetes</taxon>
        <taxon>Pleosporomycetidae</taxon>
        <taxon>Pleosporales</taxon>
        <taxon>Tetraplosphaeriaceae</taxon>
        <taxon>Polyplosphaeria</taxon>
    </lineage>
</organism>
<feature type="non-terminal residue" evidence="1">
    <location>
        <position position="368"/>
    </location>
</feature>